<reference evidence="1 2" key="1">
    <citation type="journal article" date="2021" name="Mar. Drugs">
        <title>Genome Reduction and Secondary Metabolism of the Marine Sponge-Associated Cyanobacterium Leptothoe.</title>
        <authorList>
            <person name="Konstantinou D."/>
            <person name="Popin R.V."/>
            <person name="Fewer D.P."/>
            <person name="Sivonen K."/>
            <person name="Gkelis S."/>
        </authorList>
    </citation>
    <scope>NUCLEOTIDE SEQUENCE [LARGE SCALE GENOMIC DNA]</scope>
    <source>
        <strain evidence="1 2">TAU-MAC 1615</strain>
    </source>
</reference>
<accession>A0ABS5Y6X4</accession>
<dbReference type="Proteomes" id="UP001196661">
    <property type="component" value="Unassembled WGS sequence"/>
</dbReference>
<organism evidence="1 2">
    <name type="scientific">Leptothoe kymatousa TAU-MAC 1615</name>
    <dbReference type="NCBI Taxonomy" id="2364775"/>
    <lineage>
        <taxon>Bacteria</taxon>
        <taxon>Bacillati</taxon>
        <taxon>Cyanobacteriota</taxon>
        <taxon>Cyanophyceae</taxon>
        <taxon>Nodosilineales</taxon>
        <taxon>Cymatolegaceae</taxon>
        <taxon>Leptothoe</taxon>
        <taxon>Leptothoe kymatousa</taxon>
    </lineage>
</organism>
<protein>
    <submittedName>
        <fullName evidence="1">Uncharacterized protein</fullName>
    </submittedName>
</protein>
<proteinExistence type="predicted"/>
<dbReference type="EMBL" id="JADOER010000014">
    <property type="protein sequence ID" value="MBT9313578.1"/>
    <property type="molecule type" value="Genomic_DNA"/>
</dbReference>
<evidence type="ECO:0000313" key="1">
    <source>
        <dbReference type="EMBL" id="MBT9313578.1"/>
    </source>
</evidence>
<name>A0ABS5Y6X4_9CYAN</name>
<dbReference type="RefSeq" id="WP_215619468.1">
    <property type="nucleotide sequence ID" value="NZ_JADOER010000014.1"/>
</dbReference>
<comment type="caution">
    <text evidence="1">The sequence shown here is derived from an EMBL/GenBank/DDBJ whole genome shotgun (WGS) entry which is preliminary data.</text>
</comment>
<gene>
    <name evidence="1" type="ORF">IXB28_15300</name>
</gene>
<sequence>MTVPNYPEISSGNITIIKYAVTDVDDDVLCLTALVPALNRGHHPED</sequence>
<keyword evidence="2" id="KW-1185">Reference proteome</keyword>
<evidence type="ECO:0000313" key="2">
    <source>
        <dbReference type="Proteomes" id="UP001196661"/>
    </source>
</evidence>